<keyword evidence="3 8" id="KW-0812">Transmembrane</keyword>
<keyword evidence="4 8" id="KW-1133">Transmembrane helix</keyword>
<dbReference type="PANTHER" id="PTHR42643:SF30">
    <property type="entry name" value="IONOTROPIC RECEPTOR 40A-RELATED"/>
    <property type="match status" value="1"/>
</dbReference>
<organism evidence="9 10">
    <name type="scientific">Cryptolaemus montrouzieri</name>
    <dbReference type="NCBI Taxonomy" id="559131"/>
    <lineage>
        <taxon>Eukaryota</taxon>
        <taxon>Metazoa</taxon>
        <taxon>Ecdysozoa</taxon>
        <taxon>Arthropoda</taxon>
        <taxon>Hexapoda</taxon>
        <taxon>Insecta</taxon>
        <taxon>Pterygota</taxon>
        <taxon>Neoptera</taxon>
        <taxon>Endopterygota</taxon>
        <taxon>Coleoptera</taxon>
        <taxon>Polyphaga</taxon>
        <taxon>Cucujiformia</taxon>
        <taxon>Coccinelloidea</taxon>
        <taxon>Coccinellidae</taxon>
        <taxon>Scymninae</taxon>
        <taxon>Scymnini</taxon>
        <taxon>Cryptolaemus</taxon>
    </lineage>
</organism>
<accession>A0ABD2MZF0</accession>
<evidence type="ECO:0000256" key="4">
    <source>
        <dbReference type="ARBA" id="ARBA00022989"/>
    </source>
</evidence>
<keyword evidence="5 8" id="KW-0472">Membrane</keyword>
<dbReference type="Proteomes" id="UP001516400">
    <property type="component" value="Unassembled WGS sequence"/>
</dbReference>
<gene>
    <name evidence="9" type="ORF">HHI36_022072</name>
</gene>
<feature type="transmembrane region" description="Helical" evidence="8">
    <location>
        <begin position="398"/>
        <end position="417"/>
    </location>
</feature>
<dbReference type="InterPro" id="IPR052192">
    <property type="entry name" value="Insect_Ionotropic_Sensory_Rcpt"/>
</dbReference>
<proteinExistence type="predicted"/>
<keyword evidence="6" id="KW-0675">Receptor</keyword>
<comment type="subcellular location">
    <subcellularLocation>
        <location evidence="1">Cell membrane</location>
        <topology evidence="1">Multi-pass membrane protein</topology>
    </subcellularLocation>
</comment>
<evidence type="ECO:0000256" key="3">
    <source>
        <dbReference type="ARBA" id="ARBA00022692"/>
    </source>
</evidence>
<evidence type="ECO:0000256" key="1">
    <source>
        <dbReference type="ARBA" id="ARBA00004651"/>
    </source>
</evidence>
<feature type="transmembrane region" description="Helical" evidence="8">
    <location>
        <begin position="217"/>
        <end position="237"/>
    </location>
</feature>
<evidence type="ECO:0000313" key="9">
    <source>
        <dbReference type="EMBL" id="KAL3271597.1"/>
    </source>
</evidence>
<keyword evidence="10" id="KW-1185">Reference proteome</keyword>
<keyword evidence="7" id="KW-0325">Glycoprotein</keyword>
<name>A0ABD2MZF0_9CUCU</name>
<evidence type="ECO:0000256" key="7">
    <source>
        <dbReference type="ARBA" id="ARBA00023180"/>
    </source>
</evidence>
<dbReference type="EMBL" id="JABFTP020000042">
    <property type="protein sequence ID" value="KAL3271597.1"/>
    <property type="molecule type" value="Genomic_DNA"/>
</dbReference>
<dbReference type="PANTHER" id="PTHR42643">
    <property type="entry name" value="IONOTROPIC RECEPTOR 20A-RELATED"/>
    <property type="match status" value="1"/>
</dbReference>
<evidence type="ECO:0000256" key="5">
    <source>
        <dbReference type="ARBA" id="ARBA00023136"/>
    </source>
</evidence>
<evidence type="ECO:0000256" key="2">
    <source>
        <dbReference type="ARBA" id="ARBA00022475"/>
    </source>
</evidence>
<dbReference type="SUPFAM" id="SSF53850">
    <property type="entry name" value="Periplasmic binding protein-like II"/>
    <property type="match status" value="1"/>
</dbReference>
<reference evidence="9 10" key="1">
    <citation type="journal article" date="2021" name="BMC Biol.">
        <title>Horizontally acquired antibacterial genes associated with adaptive radiation of ladybird beetles.</title>
        <authorList>
            <person name="Li H.S."/>
            <person name="Tang X.F."/>
            <person name="Huang Y.H."/>
            <person name="Xu Z.Y."/>
            <person name="Chen M.L."/>
            <person name="Du X.Y."/>
            <person name="Qiu B.Y."/>
            <person name="Chen P.T."/>
            <person name="Zhang W."/>
            <person name="Slipinski A."/>
            <person name="Escalona H.E."/>
            <person name="Waterhouse R.M."/>
            <person name="Zwick A."/>
            <person name="Pang H."/>
        </authorList>
    </citation>
    <scope>NUCLEOTIDE SEQUENCE [LARGE SCALE GENOMIC DNA]</scope>
    <source>
        <strain evidence="9">SYSU2018</strain>
    </source>
</reference>
<evidence type="ECO:0000256" key="8">
    <source>
        <dbReference type="SAM" id="Phobius"/>
    </source>
</evidence>
<dbReference type="AlphaFoldDB" id="A0ABD2MZF0"/>
<dbReference type="GO" id="GO:0005886">
    <property type="term" value="C:plasma membrane"/>
    <property type="evidence" value="ECO:0007669"/>
    <property type="project" value="UniProtKB-SubCell"/>
</dbReference>
<evidence type="ECO:0008006" key="11">
    <source>
        <dbReference type="Google" id="ProtNLM"/>
    </source>
</evidence>
<sequence>MNTHNVCNRKQLGTISMNSSAIEVFFHGSTLREPTYTCGVYGNDKIKSLQDLNATVYFYYAPPYAFCVDCENKGITLDLISMALDLLNIKSKLEGALFINPDVKKIVESILEDSSVIFLITGASSEFDFTQPFLYDNGYWIIRSPNEIPRWRYIIRIFSVEVWASWILSSIFLTLAWFATIYRRTSKLNTLNDAIQGFLIILKHFIEQPFSLKPSTISQSIVLATILMSTFLMNLFFDSKFSYILTGFNYEKSIESFEDLMENKLEVVLADYMLEYFENDKKALKYFKKYRTASKITLEAVVEENKAVPFPDVIFHYEYHNYLDSNQRPLIRKLNPPLMTIFLYAVLRKGNPLTNPLNQKLIRLVEHGFATYIFSKYKSHKIVRDKKLDVKKLTLNHIHLPLTLWIIGILLSIICFLSELKF</sequence>
<comment type="caution">
    <text evidence="9">The sequence shown here is derived from an EMBL/GenBank/DDBJ whole genome shotgun (WGS) entry which is preliminary data.</text>
</comment>
<evidence type="ECO:0000313" key="10">
    <source>
        <dbReference type="Proteomes" id="UP001516400"/>
    </source>
</evidence>
<feature type="transmembrane region" description="Helical" evidence="8">
    <location>
        <begin position="153"/>
        <end position="179"/>
    </location>
</feature>
<protein>
    <recommendedName>
        <fullName evidence="11">Ionotropic receptor</fullName>
    </recommendedName>
</protein>
<keyword evidence="2" id="KW-1003">Cell membrane</keyword>
<evidence type="ECO:0000256" key="6">
    <source>
        <dbReference type="ARBA" id="ARBA00023170"/>
    </source>
</evidence>